<evidence type="ECO:0000313" key="2">
    <source>
        <dbReference type="EMBL" id="MDQ0746628.1"/>
    </source>
</evidence>
<dbReference type="RefSeq" id="WP_307173651.1">
    <property type="nucleotide sequence ID" value="NZ_JAUSYP010000001.1"/>
</dbReference>
<name>A0ABU0QGX5_9ACTN</name>
<feature type="chain" id="PRO_5047375038" description="DUF11 domain-containing protein" evidence="1">
    <location>
        <begin position="30"/>
        <end position="455"/>
    </location>
</feature>
<dbReference type="EMBL" id="JAUSYP010000001">
    <property type="protein sequence ID" value="MDQ0746628.1"/>
    <property type="molecule type" value="Genomic_DNA"/>
</dbReference>
<feature type="signal peptide" evidence="1">
    <location>
        <begin position="1"/>
        <end position="29"/>
    </location>
</feature>
<sequence length="455" mass="47973">MKDPQRLLGAALVSCALTAAGVGAGPAYAQENQLWINAPYETVLPGADADGGARERSLAVEVSRDVADDRVPAGRLTVDVSEIASFARVSWPANCEPESEVKAVCDVPGMPAGTESVPAATFGLRALPGADAGASGYVRYSAVAGEATSHPAETRVGVGNGPDLGLSQADYQHGLRPGSKTGVRATLSNSGNRTAERTLLWLNASYGLRFEQRHANCEYREHATGTSALCVLDEAVAPGQEYALNTGLGVGRNALYERFDHSVHPYSDEALAQMRGEWTWTRGTGAELDLRPVAADRAATADPDIDPQDNYRAVVLNARNTADLKLAGSRVGGAAGDTVTARVTVHNRGPAWVASLGVGAAVATVRFQAPEGTTVLGLPEDCGPSEDGTSPATYYCKTPIHLHDKASHTFELPLRIDRVVRGARTTVATVNDDPELSIREFDPNLRNNSARIVVN</sequence>
<gene>
    <name evidence="2" type="ORF">QF034_000859</name>
</gene>
<accession>A0ABU0QGX5</accession>
<protein>
    <recommendedName>
        <fullName evidence="4">DUF11 domain-containing protein</fullName>
    </recommendedName>
</protein>
<proteinExistence type="predicted"/>
<keyword evidence="1" id="KW-0732">Signal</keyword>
<evidence type="ECO:0000313" key="3">
    <source>
        <dbReference type="Proteomes" id="UP001232755"/>
    </source>
</evidence>
<comment type="caution">
    <text evidence="2">The sequence shown here is derived from an EMBL/GenBank/DDBJ whole genome shotgun (WGS) entry which is preliminary data.</text>
</comment>
<evidence type="ECO:0008006" key="4">
    <source>
        <dbReference type="Google" id="ProtNLM"/>
    </source>
</evidence>
<keyword evidence="3" id="KW-1185">Reference proteome</keyword>
<reference evidence="2 3" key="1">
    <citation type="submission" date="2023-07" db="EMBL/GenBank/DDBJ databases">
        <title>Comparative genomics of wheat-associated soil bacteria to identify genetic determinants of phenazine resistance.</title>
        <authorList>
            <person name="Mouncey N."/>
        </authorList>
    </citation>
    <scope>NUCLEOTIDE SEQUENCE [LARGE SCALE GENOMIC DNA]</scope>
    <source>
        <strain evidence="2 3">B3I12</strain>
    </source>
</reference>
<evidence type="ECO:0000256" key="1">
    <source>
        <dbReference type="SAM" id="SignalP"/>
    </source>
</evidence>
<dbReference type="Proteomes" id="UP001232755">
    <property type="component" value="Unassembled WGS sequence"/>
</dbReference>
<organism evidence="2 3">
    <name type="scientific">Streptomyces africanus</name>
    <dbReference type="NCBI Taxonomy" id="231024"/>
    <lineage>
        <taxon>Bacteria</taxon>
        <taxon>Bacillati</taxon>
        <taxon>Actinomycetota</taxon>
        <taxon>Actinomycetes</taxon>
        <taxon>Kitasatosporales</taxon>
        <taxon>Streptomycetaceae</taxon>
        <taxon>Streptomyces</taxon>
    </lineage>
</organism>